<dbReference type="Proteomes" id="UP000297975">
    <property type="component" value="Unassembled WGS sequence"/>
</dbReference>
<dbReference type="GO" id="GO:0004814">
    <property type="term" value="F:arginine-tRNA ligase activity"/>
    <property type="evidence" value="ECO:0007669"/>
    <property type="project" value="UniProtKB-UniRule"/>
</dbReference>
<comment type="subunit">
    <text evidence="3 11">Monomer.</text>
</comment>
<evidence type="ECO:0000256" key="10">
    <source>
        <dbReference type="ARBA" id="ARBA00049339"/>
    </source>
</evidence>
<dbReference type="InterPro" id="IPR001278">
    <property type="entry name" value="Arg-tRNA-ligase"/>
</dbReference>
<evidence type="ECO:0000256" key="11">
    <source>
        <dbReference type="HAMAP-Rule" id="MF_00123"/>
    </source>
</evidence>
<feature type="domain" description="Arginyl tRNA synthetase N-terminal" evidence="14">
    <location>
        <begin position="9"/>
        <end position="85"/>
    </location>
</feature>
<reference evidence="15 16" key="1">
    <citation type="submission" date="2019-03" db="EMBL/GenBank/DDBJ databases">
        <authorList>
            <person name="He R.-H."/>
        </authorList>
    </citation>
    <scope>NUCLEOTIDE SEQUENCE [LARGE SCALE GENOMIC DNA]</scope>
    <source>
        <strain evidence="16">SH 714</strain>
    </source>
</reference>
<dbReference type="SMART" id="SM01016">
    <property type="entry name" value="Arg_tRNA_synt_N"/>
    <property type="match status" value="1"/>
</dbReference>
<dbReference type="CDD" id="cd07956">
    <property type="entry name" value="Anticodon_Ia_Arg"/>
    <property type="match status" value="1"/>
</dbReference>
<evidence type="ECO:0000256" key="6">
    <source>
        <dbReference type="ARBA" id="ARBA00022741"/>
    </source>
</evidence>
<evidence type="ECO:0000256" key="4">
    <source>
        <dbReference type="ARBA" id="ARBA00022490"/>
    </source>
</evidence>
<dbReference type="InterPro" id="IPR035684">
    <property type="entry name" value="ArgRS_core"/>
</dbReference>
<dbReference type="GO" id="GO:0005524">
    <property type="term" value="F:ATP binding"/>
    <property type="evidence" value="ECO:0007669"/>
    <property type="project" value="UniProtKB-UniRule"/>
</dbReference>
<dbReference type="Gene3D" id="1.10.730.10">
    <property type="entry name" value="Isoleucyl-tRNA Synthetase, Domain 1"/>
    <property type="match status" value="1"/>
</dbReference>
<evidence type="ECO:0000259" key="13">
    <source>
        <dbReference type="SMART" id="SM00836"/>
    </source>
</evidence>
<protein>
    <recommendedName>
        <fullName evidence="11">Arginine--tRNA ligase</fullName>
        <ecNumber evidence="11">6.1.1.19</ecNumber>
    </recommendedName>
    <alternativeName>
        <fullName evidence="11">Arginyl-tRNA synthetase</fullName>
        <shortName evidence="11">ArgRS</shortName>
    </alternativeName>
</protein>
<dbReference type="InterPro" id="IPR009080">
    <property type="entry name" value="tRNAsynth_Ia_anticodon-bd"/>
</dbReference>
<dbReference type="SUPFAM" id="SSF52374">
    <property type="entry name" value="Nucleotidylyl transferase"/>
    <property type="match status" value="1"/>
</dbReference>
<evidence type="ECO:0000256" key="7">
    <source>
        <dbReference type="ARBA" id="ARBA00022840"/>
    </source>
</evidence>
<evidence type="ECO:0000313" key="16">
    <source>
        <dbReference type="Proteomes" id="UP000297975"/>
    </source>
</evidence>
<dbReference type="Pfam" id="PF00750">
    <property type="entry name" value="tRNA-synt_1d"/>
    <property type="match status" value="1"/>
</dbReference>
<dbReference type="InterPro" id="IPR008909">
    <property type="entry name" value="DALR_anticod-bd"/>
</dbReference>
<dbReference type="InterPro" id="IPR005148">
    <property type="entry name" value="Arg-tRNA-synth_N"/>
</dbReference>
<dbReference type="InterPro" id="IPR036695">
    <property type="entry name" value="Arg-tRNA-synth_N_sf"/>
</dbReference>
<comment type="catalytic activity">
    <reaction evidence="10 11">
        <text>tRNA(Arg) + L-arginine + ATP = L-arginyl-tRNA(Arg) + AMP + diphosphate</text>
        <dbReference type="Rhea" id="RHEA:20301"/>
        <dbReference type="Rhea" id="RHEA-COMP:9658"/>
        <dbReference type="Rhea" id="RHEA-COMP:9673"/>
        <dbReference type="ChEBI" id="CHEBI:30616"/>
        <dbReference type="ChEBI" id="CHEBI:32682"/>
        <dbReference type="ChEBI" id="CHEBI:33019"/>
        <dbReference type="ChEBI" id="CHEBI:78442"/>
        <dbReference type="ChEBI" id="CHEBI:78513"/>
        <dbReference type="ChEBI" id="CHEBI:456215"/>
        <dbReference type="EC" id="6.1.1.19"/>
    </reaction>
</comment>
<evidence type="ECO:0000256" key="5">
    <source>
        <dbReference type="ARBA" id="ARBA00022598"/>
    </source>
</evidence>
<evidence type="ECO:0000313" key="15">
    <source>
        <dbReference type="EMBL" id="TFB15031.1"/>
    </source>
</evidence>
<proteinExistence type="inferred from homology"/>
<keyword evidence="6 11" id="KW-0547">Nucleotide-binding</keyword>
<dbReference type="GO" id="GO:0005737">
    <property type="term" value="C:cytoplasm"/>
    <property type="evidence" value="ECO:0007669"/>
    <property type="project" value="UniProtKB-SubCell"/>
</dbReference>
<dbReference type="FunFam" id="3.40.50.620:FF:000116">
    <property type="entry name" value="Arginine--tRNA ligase"/>
    <property type="match status" value="1"/>
</dbReference>
<evidence type="ECO:0000256" key="1">
    <source>
        <dbReference type="ARBA" id="ARBA00004496"/>
    </source>
</evidence>
<keyword evidence="4 11" id="KW-0963">Cytoplasm</keyword>
<dbReference type="CDD" id="cd00671">
    <property type="entry name" value="ArgRS_core"/>
    <property type="match status" value="1"/>
</dbReference>
<dbReference type="Pfam" id="PF03485">
    <property type="entry name" value="Arg_tRNA_synt_N"/>
    <property type="match status" value="1"/>
</dbReference>
<dbReference type="Pfam" id="PF05746">
    <property type="entry name" value="DALR_1"/>
    <property type="match status" value="1"/>
</dbReference>
<dbReference type="SMART" id="SM00836">
    <property type="entry name" value="DALR_1"/>
    <property type="match status" value="1"/>
</dbReference>
<dbReference type="EC" id="6.1.1.19" evidence="11"/>
<dbReference type="HAMAP" id="MF_00123">
    <property type="entry name" value="Arg_tRNA_synth"/>
    <property type="match status" value="1"/>
</dbReference>
<keyword evidence="5 11" id="KW-0436">Ligase</keyword>
<keyword evidence="16" id="KW-1185">Reference proteome</keyword>
<name>A0A4Y8ILM2_9BACI</name>
<keyword evidence="9 11" id="KW-0030">Aminoacyl-tRNA synthetase</keyword>
<dbReference type="PRINTS" id="PR01038">
    <property type="entry name" value="TRNASYNTHARG"/>
</dbReference>
<dbReference type="SUPFAM" id="SSF55190">
    <property type="entry name" value="Arginyl-tRNA synthetase (ArgRS), N-terminal 'additional' domain"/>
    <property type="match status" value="1"/>
</dbReference>
<dbReference type="PANTHER" id="PTHR11956">
    <property type="entry name" value="ARGINYL-TRNA SYNTHETASE"/>
    <property type="match status" value="1"/>
</dbReference>
<dbReference type="Gene3D" id="3.40.50.620">
    <property type="entry name" value="HUPs"/>
    <property type="match status" value="1"/>
</dbReference>
<evidence type="ECO:0000259" key="14">
    <source>
        <dbReference type="SMART" id="SM01016"/>
    </source>
</evidence>
<dbReference type="GO" id="GO:0006420">
    <property type="term" value="P:arginyl-tRNA aminoacylation"/>
    <property type="evidence" value="ECO:0007669"/>
    <property type="project" value="UniProtKB-UniRule"/>
</dbReference>
<dbReference type="InterPro" id="IPR014729">
    <property type="entry name" value="Rossmann-like_a/b/a_fold"/>
</dbReference>
<evidence type="ECO:0000256" key="9">
    <source>
        <dbReference type="ARBA" id="ARBA00023146"/>
    </source>
</evidence>
<dbReference type="PANTHER" id="PTHR11956:SF5">
    <property type="entry name" value="ARGININE--TRNA LIGASE, CYTOPLASMIC"/>
    <property type="match status" value="1"/>
</dbReference>
<keyword evidence="8 11" id="KW-0648">Protein biosynthesis</keyword>
<dbReference type="SUPFAM" id="SSF47323">
    <property type="entry name" value="Anticodon-binding domain of a subclass of class I aminoacyl-tRNA synthetases"/>
    <property type="match status" value="1"/>
</dbReference>
<dbReference type="NCBIfam" id="TIGR00456">
    <property type="entry name" value="argS"/>
    <property type="match status" value="1"/>
</dbReference>
<comment type="subcellular location">
    <subcellularLocation>
        <location evidence="1 11">Cytoplasm</location>
    </subcellularLocation>
</comment>
<sequence>MDYKNMFVEDLYDLLKSKIDKSMIRKMIEKPKYEEMGDLAFPCFELAKIYRDSPLNIAADLANKINTSNLYEKIEPVNGYVNVFLNKKEVSSGVVYEVISKKEDYGNLNIGKDGVVTIDFSSPNIAKPFSMGHLRSTVIGNALALIYEKCGFKPIRINHLGDWGTQFGKLIVSYRMWGDEQKVKKNPIKELLNLYIHFHEEAEQNESLNEEARQWFKNLENGNKEALELWKWFRDESVKEFSKIYELIGVQFDSSQGEAFYNDKMEKVVHLLEKKDLLQESEGAKVVQINNELPPCLIKKNDGTTLYATRDLAAAIYRQDTYQFVKSLYVVGNEQTLHFKQLFEVLEKMGYEWHEGLTHVPFGMILKDGKKMSTRKGKVVLLEQVLNEAIELATKNVMEKNPSLESKENVARQVGVGAVIFHDLKNYRLNDIEFSLEDMLRFEGETGPYVQYTHARASSILSKGNYQENNENINITDKEAWTIITSLMVFPDVIKRAFHGNDPSQVAKYLLELSKAFNKFYGSVRILDDYEKKQERLSLVHSVQIVLKEGLRLLGIEAPYKM</sequence>
<evidence type="ECO:0000256" key="8">
    <source>
        <dbReference type="ARBA" id="ARBA00022917"/>
    </source>
</evidence>
<organism evidence="15 16">
    <name type="scientific">Filobacillus milosensis</name>
    <dbReference type="NCBI Taxonomy" id="94137"/>
    <lineage>
        <taxon>Bacteria</taxon>
        <taxon>Bacillati</taxon>
        <taxon>Bacillota</taxon>
        <taxon>Bacilli</taxon>
        <taxon>Bacillales</taxon>
        <taxon>Bacillaceae</taxon>
        <taxon>Filobacillus</taxon>
    </lineage>
</organism>
<evidence type="ECO:0000256" key="3">
    <source>
        <dbReference type="ARBA" id="ARBA00011245"/>
    </source>
</evidence>
<dbReference type="Gene3D" id="3.30.1360.70">
    <property type="entry name" value="Arginyl tRNA synthetase N-terminal domain"/>
    <property type="match status" value="1"/>
</dbReference>
<feature type="domain" description="DALR anticodon binding" evidence="13">
    <location>
        <begin position="450"/>
        <end position="562"/>
    </location>
</feature>
<evidence type="ECO:0000256" key="12">
    <source>
        <dbReference type="RuleBase" id="RU363038"/>
    </source>
</evidence>
<comment type="similarity">
    <text evidence="2 11 12">Belongs to the class-I aminoacyl-tRNA synthetase family.</text>
</comment>
<keyword evidence="7 11" id="KW-0067">ATP-binding</keyword>
<dbReference type="OrthoDB" id="9805987at2"/>
<comment type="caution">
    <text evidence="15">The sequence shown here is derived from an EMBL/GenBank/DDBJ whole genome shotgun (WGS) entry which is preliminary data.</text>
</comment>
<dbReference type="EMBL" id="SOPW01000014">
    <property type="protein sequence ID" value="TFB15031.1"/>
    <property type="molecule type" value="Genomic_DNA"/>
</dbReference>
<gene>
    <name evidence="11" type="primary">argS</name>
    <name evidence="15" type="ORF">E3U55_12310</name>
</gene>
<accession>A0A4Y8ILM2</accession>
<dbReference type="AlphaFoldDB" id="A0A4Y8ILM2"/>
<dbReference type="RefSeq" id="WP_134340774.1">
    <property type="nucleotide sequence ID" value="NZ_SOPW01000014.1"/>
</dbReference>
<dbReference type="FunFam" id="1.10.730.10:FF:000006">
    <property type="entry name" value="Arginyl-tRNA synthetase 2, mitochondrial"/>
    <property type="match status" value="1"/>
</dbReference>
<evidence type="ECO:0000256" key="2">
    <source>
        <dbReference type="ARBA" id="ARBA00005594"/>
    </source>
</evidence>
<feature type="short sequence motif" description="'HIGH' region" evidence="11">
    <location>
        <begin position="123"/>
        <end position="133"/>
    </location>
</feature>